<sequence>MNQPTCLCMLVISGRTVQLGLHNDEPLEDARRALSEYVGPRARVRHLMWTCQKRIAALHNLVRIASGPNDVSFDSLPVLKREVWRKPKSQAKDRNPKSNFCDSPSSRHSNMDRH</sequence>
<accession>W7MAP2</accession>
<dbReference type="RefSeq" id="XP_018750745.1">
    <property type="nucleotide sequence ID" value="XM_018904865.1"/>
</dbReference>
<dbReference type="KEGG" id="fvr:FVEG_15673"/>
<protein>
    <submittedName>
        <fullName evidence="2">Uncharacterized protein</fullName>
    </submittedName>
</protein>
<proteinExistence type="predicted"/>
<gene>
    <name evidence="2" type="ORF">FVEG_15673</name>
</gene>
<dbReference type="Proteomes" id="UP000009096">
    <property type="component" value="Chromosome 3"/>
</dbReference>
<organism evidence="2 3">
    <name type="scientific">Gibberella moniliformis (strain M3125 / FGSC 7600)</name>
    <name type="common">Maize ear and stalk rot fungus</name>
    <name type="synonym">Fusarium verticillioides</name>
    <dbReference type="NCBI Taxonomy" id="334819"/>
    <lineage>
        <taxon>Eukaryota</taxon>
        <taxon>Fungi</taxon>
        <taxon>Dikarya</taxon>
        <taxon>Ascomycota</taxon>
        <taxon>Pezizomycotina</taxon>
        <taxon>Sordariomycetes</taxon>
        <taxon>Hypocreomycetidae</taxon>
        <taxon>Hypocreales</taxon>
        <taxon>Nectriaceae</taxon>
        <taxon>Fusarium</taxon>
        <taxon>Fusarium fujikuroi species complex</taxon>
    </lineage>
</organism>
<name>W7MAP2_GIBM7</name>
<dbReference type="VEuPathDB" id="FungiDB:FVEG_15673"/>
<evidence type="ECO:0000313" key="2">
    <source>
        <dbReference type="EMBL" id="EWG44554.1"/>
    </source>
</evidence>
<reference evidence="2 3" key="1">
    <citation type="journal article" date="2010" name="Nature">
        <title>Comparative genomics reveals mobile pathogenicity chromosomes in Fusarium.</title>
        <authorList>
            <person name="Ma L.J."/>
            <person name="van der Does H.C."/>
            <person name="Borkovich K.A."/>
            <person name="Coleman J.J."/>
            <person name="Daboussi M.J."/>
            <person name="Di Pietro A."/>
            <person name="Dufresne M."/>
            <person name="Freitag M."/>
            <person name="Grabherr M."/>
            <person name="Henrissat B."/>
            <person name="Houterman P.M."/>
            <person name="Kang S."/>
            <person name="Shim W.B."/>
            <person name="Woloshuk C."/>
            <person name="Xie X."/>
            <person name="Xu J.R."/>
            <person name="Antoniw J."/>
            <person name="Baker S.E."/>
            <person name="Bluhm B.H."/>
            <person name="Breakspear A."/>
            <person name="Brown D.W."/>
            <person name="Butchko R.A."/>
            <person name="Chapman S."/>
            <person name="Coulson R."/>
            <person name="Coutinho P.M."/>
            <person name="Danchin E.G."/>
            <person name="Diener A."/>
            <person name="Gale L.R."/>
            <person name="Gardiner D.M."/>
            <person name="Goff S."/>
            <person name="Hammond-Kosack K.E."/>
            <person name="Hilburn K."/>
            <person name="Hua-Van A."/>
            <person name="Jonkers W."/>
            <person name="Kazan K."/>
            <person name="Kodira C.D."/>
            <person name="Koehrsen M."/>
            <person name="Kumar L."/>
            <person name="Lee Y.H."/>
            <person name="Li L."/>
            <person name="Manners J.M."/>
            <person name="Miranda-Saavedra D."/>
            <person name="Mukherjee M."/>
            <person name="Park G."/>
            <person name="Park J."/>
            <person name="Park S.Y."/>
            <person name="Proctor R.H."/>
            <person name="Regev A."/>
            <person name="Ruiz-Roldan M.C."/>
            <person name="Sain D."/>
            <person name="Sakthikumar S."/>
            <person name="Sykes S."/>
            <person name="Schwartz D.C."/>
            <person name="Turgeon B.G."/>
            <person name="Wapinski I."/>
            <person name="Yoder O."/>
            <person name="Young S."/>
            <person name="Zeng Q."/>
            <person name="Zhou S."/>
            <person name="Galagan J."/>
            <person name="Cuomo C.A."/>
            <person name="Kistler H.C."/>
            <person name="Rep M."/>
        </authorList>
    </citation>
    <scope>NUCLEOTIDE SEQUENCE [LARGE SCALE GENOMIC DNA]</scope>
    <source>
        <strain evidence="3">M3125 / FGSC 7600</strain>
    </source>
</reference>
<dbReference type="AlphaFoldDB" id="W7MAP2"/>
<feature type="region of interest" description="Disordered" evidence="1">
    <location>
        <begin position="86"/>
        <end position="114"/>
    </location>
</feature>
<evidence type="ECO:0000256" key="1">
    <source>
        <dbReference type="SAM" id="MobiDB-lite"/>
    </source>
</evidence>
<keyword evidence="3" id="KW-1185">Reference proteome</keyword>
<evidence type="ECO:0000313" key="3">
    <source>
        <dbReference type="Proteomes" id="UP000009096"/>
    </source>
</evidence>
<dbReference type="GeneID" id="30072549"/>
<feature type="compositionally biased region" description="Polar residues" evidence="1">
    <location>
        <begin position="97"/>
        <end position="108"/>
    </location>
</feature>
<dbReference type="EMBL" id="DS022247">
    <property type="protein sequence ID" value="EWG44554.1"/>
    <property type="molecule type" value="Genomic_DNA"/>
</dbReference>
<feature type="compositionally biased region" description="Basic and acidic residues" evidence="1">
    <location>
        <begin position="86"/>
        <end position="96"/>
    </location>
</feature>